<gene>
    <name evidence="1" type="ORF">M569_00012</name>
</gene>
<comment type="caution">
    <text evidence="1">The sequence shown here is derived from an EMBL/GenBank/DDBJ whole genome shotgun (WGS) entry which is preliminary data.</text>
</comment>
<keyword evidence="2" id="KW-1185">Reference proteome</keyword>
<name>S8EPA2_9LAMI</name>
<dbReference type="EMBL" id="AUSU01000002">
    <property type="protein sequence ID" value="EPS74737.1"/>
    <property type="molecule type" value="Genomic_DNA"/>
</dbReference>
<proteinExistence type="predicted"/>
<accession>S8EPA2</accession>
<dbReference type="Proteomes" id="UP000015453">
    <property type="component" value="Unassembled WGS sequence"/>
</dbReference>
<reference evidence="1 2" key="1">
    <citation type="journal article" date="2013" name="BMC Genomics">
        <title>The miniature genome of a carnivorous plant Genlisea aurea contains a low number of genes and short non-coding sequences.</title>
        <authorList>
            <person name="Leushkin E.V."/>
            <person name="Sutormin R.A."/>
            <person name="Nabieva E.R."/>
            <person name="Penin A.A."/>
            <person name="Kondrashov A.S."/>
            <person name="Logacheva M.D."/>
        </authorList>
    </citation>
    <scope>NUCLEOTIDE SEQUENCE [LARGE SCALE GENOMIC DNA]</scope>
</reference>
<dbReference type="PANTHER" id="PTHR34222:SF99">
    <property type="entry name" value="PROTEIN, PUTATIVE-RELATED"/>
    <property type="match status" value="1"/>
</dbReference>
<evidence type="ECO:0000313" key="1">
    <source>
        <dbReference type="EMBL" id="EPS74737.1"/>
    </source>
</evidence>
<protein>
    <submittedName>
        <fullName evidence="1">Uncharacterized protein</fullName>
    </submittedName>
</protein>
<dbReference type="AlphaFoldDB" id="S8EPA2"/>
<dbReference type="PANTHER" id="PTHR34222">
    <property type="entry name" value="GAG_PRE-INTEGRS DOMAIN-CONTAINING PROTEIN"/>
    <property type="match status" value="1"/>
</dbReference>
<evidence type="ECO:0000313" key="2">
    <source>
        <dbReference type="Proteomes" id="UP000015453"/>
    </source>
</evidence>
<sequence>MRIALGAKVKLLFVDERILEPAAGSTKFGPREINSLRQGDLTLMNYYVKLKRLWDELSCIVTVPYCECDAKKICTCQVAKKALEIENGNRLIQFLMGLSDVYDAVRKKVLVIDPLPTVMEEKLSLIETPLDFDEDEGTRRKDHWMEKKLDSISKAIRGEVAQYMKHKGGEDEQVNAVFANCVADMHTFRRPLSVHLPDKSVLMAKSYGQWFGAQY</sequence>
<dbReference type="OrthoDB" id="913992at2759"/>
<organism evidence="1 2">
    <name type="scientific">Genlisea aurea</name>
    <dbReference type="NCBI Taxonomy" id="192259"/>
    <lineage>
        <taxon>Eukaryota</taxon>
        <taxon>Viridiplantae</taxon>
        <taxon>Streptophyta</taxon>
        <taxon>Embryophyta</taxon>
        <taxon>Tracheophyta</taxon>
        <taxon>Spermatophyta</taxon>
        <taxon>Magnoliopsida</taxon>
        <taxon>eudicotyledons</taxon>
        <taxon>Gunneridae</taxon>
        <taxon>Pentapetalae</taxon>
        <taxon>asterids</taxon>
        <taxon>lamiids</taxon>
        <taxon>Lamiales</taxon>
        <taxon>Lentibulariaceae</taxon>
        <taxon>Genlisea</taxon>
    </lineage>
</organism>